<organism evidence="1 2">
    <name type="scientific">Paraburkholderia dioscoreae</name>
    <dbReference type="NCBI Taxonomy" id="2604047"/>
    <lineage>
        <taxon>Bacteria</taxon>
        <taxon>Pseudomonadati</taxon>
        <taxon>Pseudomonadota</taxon>
        <taxon>Betaproteobacteria</taxon>
        <taxon>Burkholderiales</taxon>
        <taxon>Burkholderiaceae</taxon>
        <taxon>Paraburkholderia</taxon>
    </lineage>
</organism>
<evidence type="ECO:0000313" key="2">
    <source>
        <dbReference type="Proteomes" id="UP000325811"/>
    </source>
</evidence>
<dbReference type="AlphaFoldDB" id="A0A5Q4ZJS9"/>
<dbReference type="Proteomes" id="UP000325811">
    <property type="component" value="Chromosome II"/>
</dbReference>
<dbReference type="EMBL" id="LR699554">
    <property type="protein sequence ID" value="VVD33745.1"/>
    <property type="molecule type" value="Genomic_DNA"/>
</dbReference>
<proteinExistence type="predicted"/>
<protein>
    <submittedName>
        <fullName evidence="1">Uncharacterized protein</fullName>
    </submittedName>
</protein>
<gene>
    <name evidence="1" type="ORF">PDMSB3_2461</name>
</gene>
<accession>A0A5Q4ZJS9</accession>
<name>A0A5Q4ZJS9_9BURK</name>
<sequence>MLPLFMLNSASLVCNDQDLDIYVQINWYLVH</sequence>
<evidence type="ECO:0000313" key="1">
    <source>
        <dbReference type="EMBL" id="VVD33745.1"/>
    </source>
</evidence>
<keyword evidence="2" id="KW-1185">Reference proteome</keyword>
<reference evidence="1 2" key="1">
    <citation type="submission" date="2019-08" db="EMBL/GenBank/DDBJ databases">
        <authorList>
            <person name="Herpell B J."/>
        </authorList>
    </citation>
    <scope>NUCLEOTIDE SEQUENCE [LARGE SCALE GENOMIC DNA]</scope>
    <source>
        <strain evidence="2">Msb3</strain>
    </source>
</reference>
<dbReference type="KEGG" id="pdio:PDMSB3_2461.1"/>